<comment type="caution">
    <text evidence="3">The sequence shown here is derived from an EMBL/GenBank/DDBJ whole genome shotgun (WGS) entry which is preliminary data.</text>
</comment>
<dbReference type="SMART" id="SM00710">
    <property type="entry name" value="PbH1"/>
    <property type="match status" value="8"/>
</dbReference>
<dbReference type="Gene3D" id="2.160.20.10">
    <property type="entry name" value="Single-stranded right-handed beta-helix, Pectin lyase-like"/>
    <property type="match status" value="2"/>
</dbReference>
<dbReference type="InterPro" id="IPR024535">
    <property type="entry name" value="RHGA/B-epi-like_pectate_lyase"/>
</dbReference>
<dbReference type="InterPro" id="IPR006626">
    <property type="entry name" value="PbH1"/>
</dbReference>
<feature type="compositionally biased region" description="Basic and acidic residues" evidence="1">
    <location>
        <begin position="26"/>
        <end position="48"/>
    </location>
</feature>
<reference evidence="3 4" key="1">
    <citation type="journal article" date="2007" name="Int. J. Syst. Evol. Microbiol.">
        <title>Paenibacillus ginsengarvi sp. nov., isolated from soil from ginseng cultivation.</title>
        <authorList>
            <person name="Yoon M.H."/>
            <person name="Ten L.N."/>
            <person name="Im W.T."/>
        </authorList>
    </citation>
    <scope>NUCLEOTIDE SEQUENCE [LARGE SCALE GENOMIC DNA]</scope>
    <source>
        <strain evidence="3 4">KCTC 13059</strain>
    </source>
</reference>
<accession>A0A3B0CSD2</accession>
<dbReference type="InterPro" id="IPR011050">
    <property type="entry name" value="Pectin_lyase_fold/virulence"/>
</dbReference>
<sequence>MEAIHNENDFNYAETEAYPGGKRPISCREESRMKEHEPNKWEDSERSHAGLSRRKMLASVGMAGAVLASGAFMTDVFAKPSQTVTENVYGTGQPWLAHWAKLGAVNVLDYGAKGDGVTDDTAAFAAAASEGKPILVPKTAAWYVLQTMIHLTNSIIGIGMPDIRMQQPDGSDSKRMFSVLGYRGGGLHIAGLRLDGQYTGGELGEQSHLLRIIDSRRVHVHHNVLVDPYGDCVYLGSHNGVSFTDPCEQIYIYDNEMSGPRRCVVAIVSARNVWIRNNVMSHPHNYVACIDIEPNKTSTGKELVEDVWIEGNTFYSTGHFVNSLTPNVGLPNKRITVHNNQGRSRYLFRCNSNYEGNTEDVRITNNLFYGSVGEARMLSISKILKGLVIRGNQDYATGAQGWVIQNAVAPVIADNNIEASRSVAMALWNCKQVKLHGNQIKDVYSSYGAVQFLGTPSSGHHISSNSLVHTDYGFVFKEVVTDTLFDGNSIDAKRFAIKIEPESQSSDIKITGTNLFTGEGIPVGGANTLPRLYTPEALSKGAAVTWADAIPVSGTWSQGSLVMNLLAQSSSTLGWVCVQGGTPGQWQPFGIVGEERLVLKAPGGSRYSIQVDNTGALLTQPL</sequence>
<gene>
    <name evidence="3" type="ORF">D7M11_04305</name>
</gene>
<dbReference type="InterPro" id="IPR012334">
    <property type="entry name" value="Pectin_lyas_fold"/>
</dbReference>
<dbReference type="SUPFAM" id="SSF51126">
    <property type="entry name" value="Pectin lyase-like"/>
    <property type="match status" value="2"/>
</dbReference>
<evidence type="ECO:0000256" key="1">
    <source>
        <dbReference type="SAM" id="MobiDB-lite"/>
    </source>
</evidence>
<dbReference type="Proteomes" id="UP000282311">
    <property type="component" value="Unassembled WGS sequence"/>
</dbReference>
<name>A0A3B0CSD2_9BACL</name>
<organism evidence="3 4">
    <name type="scientific">Paenibacillus ginsengarvi</name>
    <dbReference type="NCBI Taxonomy" id="400777"/>
    <lineage>
        <taxon>Bacteria</taxon>
        <taxon>Bacillati</taxon>
        <taxon>Bacillota</taxon>
        <taxon>Bacilli</taxon>
        <taxon>Bacillales</taxon>
        <taxon>Paenibacillaceae</taxon>
        <taxon>Paenibacillus</taxon>
    </lineage>
</organism>
<keyword evidence="4" id="KW-1185">Reference proteome</keyword>
<feature type="domain" description="Rhamnogalacturonase A/B/Epimerase-like pectate lyase" evidence="2">
    <location>
        <begin position="105"/>
        <end position="129"/>
    </location>
</feature>
<protein>
    <recommendedName>
        <fullName evidence="2">Rhamnogalacturonase A/B/Epimerase-like pectate lyase domain-containing protein</fullName>
    </recommendedName>
</protein>
<dbReference type="EMBL" id="RBAH01000002">
    <property type="protein sequence ID" value="RKN86239.1"/>
    <property type="molecule type" value="Genomic_DNA"/>
</dbReference>
<dbReference type="AlphaFoldDB" id="A0A3B0CSD2"/>
<evidence type="ECO:0000313" key="3">
    <source>
        <dbReference type="EMBL" id="RKN86239.1"/>
    </source>
</evidence>
<feature type="region of interest" description="Disordered" evidence="1">
    <location>
        <begin position="15"/>
        <end position="48"/>
    </location>
</feature>
<proteinExistence type="predicted"/>
<evidence type="ECO:0000259" key="2">
    <source>
        <dbReference type="Pfam" id="PF12708"/>
    </source>
</evidence>
<dbReference type="Pfam" id="PF12708">
    <property type="entry name" value="Pect-lyase_RHGA_epim"/>
    <property type="match status" value="1"/>
</dbReference>
<evidence type="ECO:0000313" key="4">
    <source>
        <dbReference type="Proteomes" id="UP000282311"/>
    </source>
</evidence>